<evidence type="ECO:0000256" key="1">
    <source>
        <dbReference type="SAM" id="Phobius"/>
    </source>
</evidence>
<reference evidence="2 3" key="1">
    <citation type="journal article" date="2013" name="Genome Announc.">
        <title>Draft Genome Sequence of Indibacter alkaliphilus Strain LW1T, Isolated from Lonar Lake, a Haloalkaline Lake in the Buldana District of Maharashtra, India.</title>
        <authorList>
            <person name="Singh A."/>
            <person name="Kumar Jangir P."/>
            <person name="Sharma R."/>
            <person name="Singh A."/>
            <person name="Kumar Pinnaka A."/>
            <person name="Shivaji S."/>
        </authorList>
    </citation>
    <scope>NUCLEOTIDE SEQUENCE [LARGE SCALE GENOMIC DNA]</scope>
    <source>
        <strain evidence="3">CCUG 57479 / KCTC 22604 / LW1</strain>
    </source>
</reference>
<gene>
    <name evidence="2" type="ORF">A33Q_3648</name>
</gene>
<keyword evidence="1" id="KW-1133">Transmembrane helix</keyword>
<evidence type="ECO:0000313" key="3">
    <source>
        <dbReference type="Proteomes" id="UP000006073"/>
    </source>
</evidence>
<name>S2D322_INDAL</name>
<keyword evidence="1" id="KW-0472">Membrane</keyword>
<evidence type="ECO:0000313" key="2">
    <source>
        <dbReference type="EMBL" id="EOZ93702.1"/>
    </source>
</evidence>
<keyword evidence="1" id="KW-0812">Transmembrane</keyword>
<dbReference type="Proteomes" id="UP000006073">
    <property type="component" value="Unassembled WGS sequence"/>
</dbReference>
<accession>S2D322</accession>
<comment type="caution">
    <text evidence="2">The sequence shown here is derived from an EMBL/GenBank/DDBJ whole genome shotgun (WGS) entry which is preliminary data.</text>
</comment>
<keyword evidence="3" id="KW-1185">Reference proteome</keyword>
<proteinExistence type="predicted"/>
<organism evidence="2 3">
    <name type="scientific">Indibacter alkaliphilus (strain CCUG 57479 / KCTC 22604 / LW1)</name>
    <dbReference type="NCBI Taxonomy" id="1189612"/>
    <lineage>
        <taxon>Bacteria</taxon>
        <taxon>Pseudomonadati</taxon>
        <taxon>Bacteroidota</taxon>
        <taxon>Cytophagia</taxon>
        <taxon>Cytophagales</taxon>
        <taxon>Cyclobacteriaceae</taxon>
    </lineage>
</organism>
<protein>
    <submittedName>
        <fullName evidence="2">Uncharacterized protein</fullName>
    </submittedName>
</protein>
<dbReference type="AlphaFoldDB" id="S2D322"/>
<sequence>MDCADAGIKTSAENSTDSRNIVLILNCIMAFLFGLMIQNCTLFDP</sequence>
<dbReference type="EMBL" id="ALWO02000045">
    <property type="protein sequence ID" value="EOZ93702.1"/>
    <property type="molecule type" value="Genomic_DNA"/>
</dbReference>
<dbReference type="STRING" id="1189612.A33Q_3648"/>
<feature type="transmembrane region" description="Helical" evidence="1">
    <location>
        <begin position="21"/>
        <end position="43"/>
    </location>
</feature>